<evidence type="ECO:0000256" key="1">
    <source>
        <dbReference type="SAM" id="SignalP"/>
    </source>
</evidence>
<keyword evidence="1" id="KW-0732">Signal</keyword>
<accession>A0A316TQU8</accession>
<evidence type="ECO:0008006" key="4">
    <source>
        <dbReference type="Google" id="ProtNLM"/>
    </source>
</evidence>
<dbReference type="Proteomes" id="UP000245533">
    <property type="component" value="Unassembled WGS sequence"/>
</dbReference>
<dbReference type="AlphaFoldDB" id="A0A316TQU8"/>
<proteinExistence type="predicted"/>
<reference evidence="2 3" key="1">
    <citation type="submission" date="2018-05" db="EMBL/GenBank/DDBJ databases">
        <title>Rhodohalobacter halophilus gen. nov., sp. nov., a moderately halophilic member of the family Balneolaceae.</title>
        <authorList>
            <person name="Liu Z.-W."/>
        </authorList>
    </citation>
    <scope>NUCLEOTIDE SEQUENCE [LARGE SCALE GENOMIC DNA]</scope>
    <source>
        <strain evidence="2 3">8A47</strain>
    </source>
</reference>
<evidence type="ECO:0000313" key="3">
    <source>
        <dbReference type="Proteomes" id="UP000245533"/>
    </source>
</evidence>
<evidence type="ECO:0000313" key="2">
    <source>
        <dbReference type="EMBL" id="PWN06987.1"/>
    </source>
</evidence>
<comment type="caution">
    <text evidence="2">The sequence shown here is derived from an EMBL/GenBank/DDBJ whole genome shotgun (WGS) entry which is preliminary data.</text>
</comment>
<dbReference type="OrthoDB" id="9813910at2"/>
<dbReference type="RefSeq" id="WP_109646336.1">
    <property type="nucleotide sequence ID" value="NZ_QGGB01000005.1"/>
</dbReference>
<gene>
    <name evidence="2" type="ORF">DDZ15_06865</name>
</gene>
<feature type="signal peptide" evidence="1">
    <location>
        <begin position="1"/>
        <end position="18"/>
    </location>
</feature>
<keyword evidence="3" id="KW-1185">Reference proteome</keyword>
<dbReference type="EMBL" id="QGGB01000005">
    <property type="protein sequence ID" value="PWN06987.1"/>
    <property type="molecule type" value="Genomic_DNA"/>
</dbReference>
<sequence length="332" mass="37527">MKSLTFAFLFLVFCLAGAAALQGQENTGSYILQLENEPAGESERKEMYRMVPSILSGSITFSQASLPDIADRIGSRAGLSFAASAVIPGLGQAANRNWLKSGIFLAIESAAIYGAIEYRNRGRRGERSYEQWADQNWSVVQYAAWLVEYHDVHDISNPYIDQLRAQLNGVSAAFDPDIDWQIVSLALLRNAERNSPFILTDDLTANNFSHVLPDYGSQQYYELISKYYQYQAGWRDYHDFHDSLGHTGALYNQRFFIDRNGAYASPLFWEGADRAGMFNNNYRTGRNFSLLLIANHVFSAFDAYFTVRLKQNRISATPSLIPGHQLSMKLRF</sequence>
<feature type="chain" id="PRO_5016389531" description="DUF5683 domain-containing protein" evidence="1">
    <location>
        <begin position="19"/>
        <end position="332"/>
    </location>
</feature>
<name>A0A316TQU8_9BACT</name>
<protein>
    <recommendedName>
        <fullName evidence="4">DUF5683 domain-containing protein</fullName>
    </recommendedName>
</protein>
<organism evidence="2 3">
    <name type="scientific">Rhodohalobacter mucosus</name>
    <dbReference type="NCBI Taxonomy" id="2079485"/>
    <lineage>
        <taxon>Bacteria</taxon>
        <taxon>Pseudomonadati</taxon>
        <taxon>Balneolota</taxon>
        <taxon>Balneolia</taxon>
        <taxon>Balneolales</taxon>
        <taxon>Balneolaceae</taxon>
        <taxon>Rhodohalobacter</taxon>
    </lineage>
</organism>